<sequence>MPPFERMTTCCKRFDYSALNDGSDDEAALEDRVARSTMPGPVLSSHSAVDDFINIPDDEILPRISITTLRAWSKLHDC</sequence>
<keyword evidence="2" id="KW-1185">Reference proteome</keyword>
<dbReference type="EMBL" id="KV454296">
    <property type="protein sequence ID" value="ODQ72278.1"/>
    <property type="molecule type" value="Genomic_DNA"/>
</dbReference>
<dbReference type="AlphaFoldDB" id="A0A1E3Q3Y4"/>
<evidence type="ECO:0000313" key="2">
    <source>
        <dbReference type="Proteomes" id="UP000094385"/>
    </source>
</evidence>
<gene>
    <name evidence="1" type="ORF">LIPSTDRAFT_73013</name>
</gene>
<dbReference type="OrthoDB" id="10491748at2759"/>
<reference evidence="1 2" key="1">
    <citation type="journal article" date="2016" name="Proc. Natl. Acad. Sci. U.S.A.">
        <title>Comparative genomics of biotechnologically important yeasts.</title>
        <authorList>
            <person name="Riley R."/>
            <person name="Haridas S."/>
            <person name="Wolfe K.H."/>
            <person name="Lopes M.R."/>
            <person name="Hittinger C.T."/>
            <person name="Goeker M."/>
            <person name="Salamov A.A."/>
            <person name="Wisecaver J.H."/>
            <person name="Long T.M."/>
            <person name="Calvey C.H."/>
            <person name="Aerts A.L."/>
            <person name="Barry K.W."/>
            <person name="Choi C."/>
            <person name="Clum A."/>
            <person name="Coughlan A.Y."/>
            <person name="Deshpande S."/>
            <person name="Douglass A.P."/>
            <person name="Hanson S.J."/>
            <person name="Klenk H.-P."/>
            <person name="LaButti K.M."/>
            <person name="Lapidus A."/>
            <person name="Lindquist E.A."/>
            <person name="Lipzen A.M."/>
            <person name="Meier-Kolthoff J.P."/>
            <person name="Ohm R.A."/>
            <person name="Otillar R.P."/>
            <person name="Pangilinan J.L."/>
            <person name="Peng Y."/>
            <person name="Rokas A."/>
            <person name="Rosa C.A."/>
            <person name="Scheuner C."/>
            <person name="Sibirny A.A."/>
            <person name="Slot J.C."/>
            <person name="Stielow J.B."/>
            <person name="Sun H."/>
            <person name="Kurtzman C.P."/>
            <person name="Blackwell M."/>
            <person name="Grigoriev I.V."/>
            <person name="Jeffries T.W."/>
        </authorList>
    </citation>
    <scope>NUCLEOTIDE SEQUENCE [LARGE SCALE GENOMIC DNA]</scope>
    <source>
        <strain evidence="1 2">NRRL Y-11557</strain>
    </source>
</reference>
<protein>
    <submittedName>
        <fullName evidence="1">Uncharacterized protein</fullName>
    </submittedName>
</protein>
<proteinExistence type="predicted"/>
<evidence type="ECO:0000313" key="1">
    <source>
        <dbReference type="EMBL" id="ODQ72278.1"/>
    </source>
</evidence>
<name>A0A1E3Q3Y4_LIPST</name>
<organism evidence="1 2">
    <name type="scientific">Lipomyces starkeyi NRRL Y-11557</name>
    <dbReference type="NCBI Taxonomy" id="675824"/>
    <lineage>
        <taxon>Eukaryota</taxon>
        <taxon>Fungi</taxon>
        <taxon>Dikarya</taxon>
        <taxon>Ascomycota</taxon>
        <taxon>Saccharomycotina</taxon>
        <taxon>Lipomycetes</taxon>
        <taxon>Lipomycetales</taxon>
        <taxon>Lipomycetaceae</taxon>
        <taxon>Lipomyces</taxon>
    </lineage>
</organism>
<dbReference type="Proteomes" id="UP000094385">
    <property type="component" value="Unassembled WGS sequence"/>
</dbReference>
<accession>A0A1E3Q3Y4</accession>